<evidence type="ECO:0000256" key="13">
    <source>
        <dbReference type="ARBA" id="ARBA00049332"/>
    </source>
</evidence>
<dbReference type="FunFam" id="3.40.50.720:FF:000022">
    <property type="entry name" value="Cinnamyl alcohol dehydrogenase"/>
    <property type="match status" value="1"/>
</dbReference>
<dbReference type="Gene3D" id="3.90.180.10">
    <property type="entry name" value="Medium-chain alcohol dehydrogenases, catalytic domain"/>
    <property type="match status" value="1"/>
</dbReference>
<feature type="domain" description="Enoyl reductase (ER)" evidence="15">
    <location>
        <begin position="29"/>
        <end position="357"/>
    </location>
</feature>
<keyword evidence="6" id="KW-0438">Lignin biosynthesis</keyword>
<evidence type="ECO:0000256" key="1">
    <source>
        <dbReference type="ARBA" id="ARBA00001947"/>
    </source>
</evidence>
<dbReference type="EMBL" id="JADCNM010000008">
    <property type="protein sequence ID" value="KAG0471135.1"/>
    <property type="molecule type" value="Genomic_DNA"/>
</dbReference>
<reference evidence="16 17" key="1">
    <citation type="journal article" date="2020" name="Nat. Food">
        <title>A phased Vanilla planifolia genome enables genetic improvement of flavour and production.</title>
        <authorList>
            <person name="Hasing T."/>
            <person name="Tang H."/>
            <person name="Brym M."/>
            <person name="Khazi F."/>
            <person name="Huang T."/>
            <person name="Chambers A.H."/>
        </authorList>
    </citation>
    <scope>NUCLEOTIDE SEQUENCE [LARGE SCALE GENOMIC DNA]</scope>
    <source>
        <tissue evidence="16">Leaf</tissue>
    </source>
</reference>
<evidence type="ECO:0000256" key="12">
    <source>
        <dbReference type="ARBA" id="ARBA00049311"/>
    </source>
</evidence>
<comment type="subunit">
    <text evidence="3">Homodimer.</text>
</comment>
<dbReference type="Proteomes" id="UP000639772">
    <property type="component" value="Unassembled WGS sequence"/>
</dbReference>
<keyword evidence="7 14" id="KW-0862">Zinc</keyword>
<dbReference type="CDD" id="cd05283">
    <property type="entry name" value="CAD1"/>
    <property type="match status" value="1"/>
</dbReference>
<dbReference type="InterPro" id="IPR020843">
    <property type="entry name" value="ER"/>
</dbReference>
<dbReference type="SMART" id="SM00829">
    <property type="entry name" value="PKS_ER"/>
    <property type="match status" value="1"/>
</dbReference>
<comment type="catalytic activity">
    <reaction evidence="10">
        <text>(E)-sinapyl alcohol + NADP(+) = (E)-sinapaldehyde + NADPH + H(+)</text>
        <dbReference type="Rhea" id="RHEA:45704"/>
        <dbReference type="ChEBI" id="CHEBI:15378"/>
        <dbReference type="ChEBI" id="CHEBI:27949"/>
        <dbReference type="ChEBI" id="CHEBI:57783"/>
        <dbReference type="ChEBI" id="CHEBI:58349"/>
        <dbReference type="ChEBI" id="CHEBI:64557"/>
        <dbReference type="EC" id="1.1.1.195"/>
    </reaction>
    <physiologicalReaction direction="right-to-left" evidence="10">
        <dbReference type="Rhea" id="RHEA:45706"/>
    </physiologicalReaction>
</comment>
<evidence type="ECO:0000256" key="8">
    <source>
        <dbReference type="ARBA" id="ARBA00023002"/>
    </source>
</evidence>
<keyword evidence="8" id="KW-0560">Oxidoreductase</keyword>
<evidence type="ECO:0000256" key="7">
    <source>
        <dbReference type="ARBA" id="ARBA00022833"/>
    </source>
</evidence>
<evidence type="ECO:0000256" key="10">
    <source>
        <dbReference type="ARBA" id="ARBA00048379"/>
    </source>
</evidence>
<keyword evidence="5 14" id="KW-0479">Metal-binding</keyword>
<evidence type="ECO:0000259" key="15">
    <source>
        <dbReference type="SMART" id="SM00829"/>
    </source>
</evidence>
<dbReference type="Pfam" id="PF00107">
    <property type="entry name" value="ADH_zinc_N"/>
    <property type="match status" value="1"/>
</dbReference>
<accession>A0A835QIH8</accession>
<dbReference type="GO" id="GO:0009809">
    <property type="term" value="P:lignin biosynthetic process"/>
    <property type="evidence" value="ECO:0007669"/>
    <property type="project" value="UniProtKB-KW"/>
</dbReference>
<comment type="catalytic activity">
    <reaction evidence="13">
        <text>(E)-cinnamyl alcohol + NADP(+) = (E)-cinnamaldehyde + NADPH + H(+)</text>
        <dbReference type="Rhea" id="RHEA:10392"/>
        <dbReference type="ChEBI" id="CHEBI:15378"/>
        <dbReference type="ChEBI" id="CHEBI:16731"/>
        <dbReference type="ChEBI" id="CHEBI:33227"/>
        <dbReference type="ChEBI" id="CHEBI:57783"/>
        <dbReference type="ChEBI" id="CHEBI:58349"/>
        <dbReference type="EC" id="1.1.1.195"/>
    </reaction>
    <physiologicalReaction direction="right-to-left" evidence="13">
        <dbReference type="Rhea" id="RHEA:10394"/>
    </physiologicalReaction>
</comment>
<comment type="catalytic activity">
    <reaction evidence="12">
        <text>(E)-coniferol + NADP(+) = (E)-coniferaldehyde + NADPH + H(+)</text>
        <dbReference type="Rhea" id="RHEA:22444"/>
        <dbReference type="ChEBI" id="CHEBI:15378"/>
        <dbReference type="ChEBI" id="CHEBI:16547"/>
        <dbReference type="ChEBI" id="CHEBI:17745"/>
        <dbReference type="ChEBI" id="CHEBI:57783"/>
        <dbReference type="ChEBI" id="CHEBI:58349"/>
        <dbReference type="EC" id="1.1.1.195"/>
    </reaction>
    <physiologicalReaction direction="right-to-left" evidence="12">
        <dbReference type="Rhea" id="RHEA:22446"/>
    </physiologicalReaction>
</comment>
<evidence type="ECO:0000256" key="14">
    <source>
        <dbReference type="RuleBase" id="RU361277"/>
    </source>
</evidence>
<dbReference type="PANTHER" id="PTHR42683">
    <property type="entry name" value="ALDEHYDE REDUCTASE"/>
    <property type="match status" value="1"/>
</dbReference>
<dbReference type="InterPro" id="IPR013154">
    <property type="entry name" value="ADH-like_N"/>
</dbReference>
<evidence type="ECO:0000256" key="9">
    <source>
        <dbReference type="ARBA" id="ARBA00047329"/>
    </source>
</evidence>
<comment type="pathway">
    <text evidence="2">Aromatic compound metabolism; phenylpropanoid biosynthesis.</text>
</comment>
<proteinExistence type="inferred from homology"/>
<evidence type="ECO:0000313" key="17">
    <source>
        <dbReference type="Proteomes" id="UP000639772"/>
    </source>
</evidence>
<dbReference type="EC" id="1.1.1.195" evidence="4"/>
<evidence type="ECO:0000256" key="3">
    <source>
        <dbReference type="ARBA" id="ARBA00011738"/>
    </source>
</evidence>
<evidence type="ECO:0000256" key="5">
    <source>
        <dbReference type="ARBA" id="ARBA00022723"/>
    </source>
</evidence>
<gene>
    <name evidence="16" type="ORF">HPP92_015681</name>
</gene>
<dbReference type="InterPro" id="IPR002328">
    <property type="entry name" value="ADH_Zn_CS"/>
</dbReference>
<dbReference type="InterPro" id="IPR036291">
    <property type="entry name" value="NAD(P)-bd_dom_sf"/>
</dbReference>
<dbReference type="SUPFAM" id="SSF51735">
    <property type="entry name" value="NAD(P)-binding Rossmann-fold domains"/>
    <property type="match status" value="1"/>
</dbReference>
<sequence length="366" mass="39283">MAMAENGRKTAAEQTPRMAFGLAAMDISGVLSPFTFPRRNNGPSDVTIKILYCGICHSDLHSIKNEWKDTVYPIVPGHEITGVVVETGSEVLKLKVGDKVGVGCLVGSCRSCENCIHHKENYCPKLLFAYNSLEADGSVTRGGYSNEIVVEEHFVVKFPEGFPLDRGAPLLCAGITVYSPIRSFGLDRPGMHVGVVGLGGLGHVAVKFGKAFGVKITVISSSPEKEEEAIKRLGADAFLLSSDAQQIQKAKGSMDGILNTVSAKHALLPLILMLKSEGKMIMLGAPDQPLEFPVLPLLLEGKVLAGSCIGGMKATQEMVDFAGKHNIAADIELISVDYVNKAMERLAKGDVRYRFVIDVSNTLTPP</sequence>
<dbReference type="GO" id="GO:0008270">
    <property type="term" value="F:zinc ion binding"/>
    <property type="evidence" value="ECO:0007669"/>
    <property type="project" value="InterPro"/>
</dbReference>
<evidence type="ECO:0000256" key="11">
    <source>
        <dbReference type="ARBA" id="ARBA00049226"/>
    </source>
</evidence>
<dbReference type="SUPFAM" id="SSF50129">
    <property type="entry name" value="GroES-like"/>
    <property type="match status" value="1"/>
</dbReference>
<dbReference type="InterPro" id="IPR013149">
    <property type="entry name" value="ADH-like_C"/>
</dbReference>
<protein>
    <recommendedName>
        <fullName evidence="4">cinnamyl-alcohol dehydrogenase</fullName>
        <ecNumber evidence="4">1.1.1.195</ecNumber>
    </recommendedName>
</protein>
<dbReference type="PROSITE" id="PS00059">
    <property type="entry name" value="ADH_ZINC"/>
    <property type="match status" value="1"/>
</dbReference>
<evidence type="ECO:0000313" key="16">
    <source>
        <dbReference type="EMBL" id="KAG0471135.1"/>
    </source>
</evidence>
<dbReference type="InterPro" id="IPR047109">
    <property type="entry name" value="CAD-like"/>
</dbReference>
<dbReference type="AlphaFoldDB" id="A0A835QIH8"/>
<name>A0A835QIH8_VANPL</name>
<dbReference type="FunFam" id="3.90.180.10:FF:000004">
    <property type="entry name" value="probable cinnamyl alcohol dehydrogenase"/>
    <property type="match status" value="1"/>
</dbReference>
<dbReference type="GO" id="GO:0045551">
    <property type="term" value="F:cinnamyl-alcohol dehydrogenase activity"/>
    <property type="evidence" value="ECO:0007669"/>
    <property type="project" value="UniProtKB-EC"/>
</dbReference>
<evidence type="ECO:0000256" key="6">
    <source>
        <dbReference type="ARBA" id="ARBA00022733"/>
    </source>
</evidence>
<organism evidence="16 17">
    <name type="scientific">Vanilla planifolia</name>
    <name type="common">Vanilla</name>
    <dbReference type="NCBI Taxonomy" id="51239"/>
    <lineage>
        <taxon>Eukaryota</taxon>
        <taxon>Viridiplantae</taxon>
        <taxon>Streptophyta</taxon>
        <taxon>Embryophyta</taxon>
        <taxon>Tracheophyta</taxon>
        <taxon>Spermatophyta</taxon>
        <taxon>Magnoliopsida</taxon>
        <taxon>Liliopsida</taxon>
        <taxon>Asparagales</taxon>
        <taxon>Orchidaceae</taxon>
        <taxon>Vanilloideae</taxon>
        <taxon>Vanilleae</taxon>
        <taxon>Vanilla</taxon>
    </lineage>
</organism>
<comment type="catalytic activity">
    <reaction evidence="11">
        <text>(E)-caffeyl alcohol + NADP(+) = (E)-caffeyl aldehyde + NADPH + H(+)</text>
        <dbReference type="Rhea" id="RHEA:45728"/>
        <dbReference type="ChEBI" id="CHEBI:15378"/>
        <dbReference type="ChEBI" id="CHEBI:28323"/>
        <dbReference type="ChEBI" id="CHEBI:31334"/>
        <dbReference type="ChEBI" id="CHEBI:57783"/>
        <dbReference type="ChEBI" id="CHEBI:58349"/>
    </reaction>
    <physiologicalReaction direction="right-to-left" evidence="11">
        <dbReference type="Rhea" id="RHEA:45730"/>
    </physiologicalReaction>
</comment>
<dbReference type="OrthoDB" id="1879366at2759"/>
<dbReference type="Gene3D" id="3.40.50.720">
    <property type="entry name" value="NAD(P)-binding Rossmann-like Domain"/>
    <property type="match status" value="1"/>
</dbReference>
<evidence type="ECO:0000256" key="2">
    <source>
        <dbReference type="ARBA" id="ARBA00004928"/>
    </source>
</evidence>
<dbReference type="InterPro" id="IPR011032">
    <property type="entry name" value="GroES-like_sf"/>
</dbReference>
<comment type="cofactor">
    <cofactor evidence="1 14">
        <name>Zn(2+)</name>
        <dbReference type="ChEBI" id="CHEBI:29105"/>
    </cofactor>
</comment>
<dbReference type="Pfam" id="PF08240">
    <property type="entry name" value="ADH_N"/>
    <property type="match status" value="1"/>
</dbReference>
<comment type="caution">
    <text evidence="16">The sequence shown here is derived from an EMBL/GenBank/DDBJ whole genome shotgun (WGS) entry which is preliminary data.</text>
</comment>
<comment type="similarity">
    <text evidence="14">Belongs to the zinc-containing alcohol dehydrogenase family.</text>
</comment>
<comment type="catalytic activity">
    <reaction evidence="9">
        <text>(E)-4-coumaroyl alcohol + NADP(+) = (E)-4-coumaraldehyde + NADPH + H(+)</text>
        <dbReference type="Rhea" id="RHEA:45724"/>
        <dbReference type="ChEBI" id="CHEBI:15378"/>
        <dbReference type="ChEBI" id="CHEBI:28353"/>
        <dbReference type="ChEBI" id="CHEBI:57783"/>
        <dbReference type="ChEBI" id="CHEBI:58349"/>
        <dbReference type="ChEBI" id="CHEBI:64555"/>
        <dbReference type="EC" id="1.1.1.195"/>
    </reaction>
    <physiologicalReaction direction="right-to-left" evidence="9">
        <dbReference type="Rhea" id="RHEA:45726"/>
    </physiologicalReaction>
</comment>
<evidence type="ECO:0000256" key="4">
    <source>
        <dbReference type="ARBA" id="ARBA00013171"/>
    </source>
</evidence>